<dbReference type="Proteomes" id="UP001457282">
    <property type="component" value="Unassembled WGS sequence"/>
</dbReference>
<evidence type="ECO:0000313" key="2">
    <source>
        <dbReference type="Proteomes" id="UP001457282"/>
    </source>
</evidence>
<name>A0AAW1XGI3_RUBAR</name>
<comment type="caution">
    <text evidence="1">The sequence shown here is derived from an EMBL/GenBank/DDBJ whole genome shotgun (WGS) entry which is preliminary data.</text>
</comment>
<protein>
    <submittedName>
        <fullName evidence="1">Uncharacterized protein</fullName>
    </submittedName>
</protein>
<gene>
    <name evidence="1" type="ORF">M0R45_022595</name>
</gene>
<evidence type="ECO:0000313" key="1">
    <source>
        <dbReference type="EMBL" id="KAK9935493.1"/>
    </source>
</evidence>
<dbReference type="AlphaFoldDB" id="A0AAW1XGI3"/>
<dbReference type="EMBL" id="JBEDUW010000004">
    <property type="protein sequence ID" value="KAK9935493.1"/>
    <property type="molecule type" value="Genomic_DNA"/>
</dbReference>
<accession>A0AAW1XGI3</accession>
<organism evidence="1 2">
    <name type="scientific">Rubus argutus</name>
    <name type="common">Southern blackberry</name>
    <dbReference type="NCBI Taxonomy" id="59490"/>
    <lineage>
        <taxon>Eukaryota</taxon>
        <taxon>Viridiplantae</taxon>
        <taxon>Streptophyta</taxon>
        <taxon>Embryophyta</taxon>
        <taxon>Tracheophyta</taxon>
        <taxon>Spermatophyta</taxon>
        <taxon>Magnoliopsida</taxon>
        <taxon>eudicotyledons</taxon>
        <taxon>Gunneridae</taxon>
        <taxon>Pentapetalae</taxon>
        <taxon>rosids</taxon>
        <taxon>fabids</taxon>
        <taxon>Rosales</taxon>
        <taxon>Rosaceae</taxon>
        <taxon>Rosoideae</taxon>
        <taxon>Rosoideae incertae sedis</taxon>
        <taxon>Rubus</taxon>
    </lineage>
</organism>
<proteinExistence type="predicted"/>
<keyword evidence="2" id="KW-1185">Reference proteome</keyword>
<reference evidence="1 2" key="1">
    <citation type="journal article" date="2023" name="G3 (Bethesda)">
        <title>A chromosome-length genome assembly and annotation of blackberry (Rubus argutus, cv. 'Hillquist').</title>
        <authorList>
            <person name="Bruna T."/>
            <person name="Aryal R."/>
            <person name="Dudchenko O."/>
            <person name="Sargent D.J."/>
            <person name="Mead D."/>
            <person name="Buti M."/>
            <person name="Cavallini A."/>
            <person name="Hytonen T."/>
            <person name="Andres J."/>
            <person name="Pham M."/>
            <person name="Weisz D."/>
            <person name="Mascagni F."/>
            <person name="Usai G."/>
            <person name="Natali L."/>
            <person name="Bassil N."/>
            <person name="Fernandez G.E."/>
            <person name="Lomsadze A."/>
            <person name="Armour M."/>
            <person name="Olukolu B."/>
            <person name="Poorten T."/>
            <person name="Britton C."/>
            <person name="Davik J."/>
            <person name="Ashrafi H."/>
            <person name="Aiden E.L."/>
            <person name="Borodovsky M."/>
            <person name="Worthington M."/>
        </authorList>
    </citation>
    <scope>NUCLEOTIDE SEQUENCE [LARGE SCALE GENOMIC DNA]</scope>
    <source>
        <strain evidence="1">PI 553951</strain>
    </source>
</reference>
<sequence length="77" mass="8749">MASQPTNISPITGAHTRQYYLLRSQFTGAILSTERKQKCKQFRFPSSLDSYEFKKSDLEYAQLSANFTANPQSLRGP</sequence>